<dbReference type="GO" id="GO:0003677">
    <property type="term" value="F:DNA binding"/>
    <property type="evidence" value="ECO:0007669"/>
    <property type="project" value="UniProtKB-UniRule"/>
</dbReference>
<organism evidence="7 8">
    <name type="scientific">Frankia alni (strain DSM 45986 / CECT 9034 / ACN14a)</name>
    <dbReference type="NCBI Taxonomy" id="326424"/>
    <lineage>
        <taxon>Bacteria</taxon>
        <taxon>Bacillati</taxon>
        <taxon>Actinomycetota</taxon>
        <taxon>Actinomycetes</taxon>
        <taxon>Frankiales</taxon>
        <taxon>Frankiaceae</taxon>
        <taxon>Frankia</taxon>
    </lineage>
</organism>
<protein>
    <submittedName>
        <fullName evidence="7">TetR-family transcriptional regulator</fullName>
    </submittedName>
</protein>
<evidence type="ECO:0000259" key="6">
    <source>
        <dbReference type="PROSITE" id="PS50977"/>
    </source>
</evidence>
<name>Q0RNE1_FRAAA</name>
<dbReference type="STRING" id="326424.FRAAL2299"/>
<dbReference type="GO" id="GO:0045892">
    <property type="term" value="P:negative regulation of DNA-templated transcription"/>
    <property type="evidence" value="ECO:0007669"/>
    <property type="project" value="InterPro"/>
</dbReference>
<dbReference type="InterPro" id="IPR009057">
    <property type="entry name" value="Homeodomain-like_sf"/>
</dbReference>
<keyword evidence="3" id="KW-0804">Transcription</keyword>
<sequence>MSREVLMAAAMEVVDTNGAGAFSMRALGGFLDCDPTAMYRHFATKNALLDALVDSVVRDGVADLPESDDPRADIRANFRQLRRSLLAHPTLAPLVLRRPPGVGAYWERSDHAVAQLHRAGMDPADAANVYQTLLFYTLGHTLSEARQLARAVEKEGAGARGGPVAQVRPPAELHPDLSDVAPHLREDNEAQFLAGLDLILRDLPR</sequence>
<feature type="DNA-binding region" description="H-T-H motif" evidence="4">
    <location>
        <begin position="23"/>
        <end position="42"/>
    </location>
</feature>
<evidence type="ECO:0000313" key="7">
    <source>
        <dbReference type="EMBL" id="CAJ60948.1"/>
    </source>
</evidence>
<evidence type="ECO:0000256" key="3">
    <source>
        <dbReference type="ARBA" id="ARBA00023163"/>
    </source>
</evidence>
<proteinExistence type="predicted"/>
<dbReference type="SUPFAM" id="SSF46689">
    <property type="entry name" value="Homeodomain-like"/>
    <property type="match status" value="1"/>
</dbReference>
<dbReference type="Gene3D" id="1.10.357.10">
    <property type="entry name" value="Tetracycline Repressor, domain 2"/>
    <property type="match status" value="1"/>
</dbReference>
<dbReference type="EMBL" id="CT573213">
    <property type="protein sequence ID" value="CAJ60948.1"/>
    <property type="molecule type" value="Genomic_DNA"/>
</dbReference>
<evidence type="ECO:0000256" key="5">
    <source>
        <dbReference type="SAM" id="MobiDB-lite"/>
    </source>
</evidence>
<keyword evidence="8" id="KW-1185">Reference proteome</keyword>
<reference evidence="7 8" key="1">
    <citation type="journal article" date="2007" name="Genome Res.">
        <title>Genome characteristics of facultatively symbiotic Frankia sp. strains reflect host range and host plant biogeography.</title>
        <authorList>
            <person name="Normand P."/>
            <person name="Lapierre P."/>
            <person name="Tisa L.S."/>
            <person name="Gogarten J.P."/>
            <person name="Alloisio N."/>
            <person name="Bagnarol E."/>
            <person name="Bassi C.A."/>
            <person name="Berry A.M."/>
            <person name="Bickhart D.M."/>
            <person name="Choisne N."/>
            <person name="Couloux A."/>
            <person name="Cournoyer B."/>
            <person name="Cruveiller S."/>
            <person name="Daubin V."/>
            <person name="Demange N."/>
            <person name="Francino M.P."/>
            <person name="Goltsman E."/>
            <person name="Huang Y."/>
            <person name="Kopp O.R."/>
            <person name="Labarre L."/>
            <person name="Lapidus A."/>
            <person name="Lavire C."/>
            <person name="Marechal J."/>
            <person name="Martinez M."/>
            <person name="Mastronunzio J.E."/>
            <person name="Mullin B.C."/>
            <person name="Niemann J."/>
            <person name="Pujic P."/>
            <person name="Rawnsley T."/>
            <person name="Rouy Z."/>
            <person name="Schenowitz C."/>
            <person name="Sellstedt A."/>
            <person name="Tavares F."/>
            <person name="Tomkins J.P."/>
            <person name="Vallenet D."/>
            <person name="Valverde C."/>
            <person name="Wall L.G."/>
            <person name="Wang Y."/>
            <person name="Medigue C."/>
            <person name="Benson D.R."/>
        </authorList>
    </citation>
    <scope>NUCLEOTIDE SEQUENCE [LARGE SCALE GENOMIC DNA]</scope>
    <source>
        <strain evidence="8">DSM 45986 / CECT 9034 / ACN14a</strain>
    </source>
</reference>
<dbReference type="eggNOG" id="COG1309">
    <property type="taxonomic scope" value="Bacteria"/>
</dbReference>
<evidence type="ECO:0000256" key="2">
    <source>
        <dbReference type="ARBA" id="ARBA00023125"/>
    </source>
</evidence>
<dbReference type="InterPro" id="IPR036271">
    <property type="entry name" value="Tet_transcr_reg_TetR-rel_C_sf"/>
</dbReference>
<dbReference type="KEGG" id="fal:FRAAL2299"/>
<dbReference type="Proteomes" id="UP000000657">
    <property type="component" value="Chromosome"/>
</dbReference>
<feature type="region of interest" description="Disordered" evidence="5">
    <location>
        <begin position="154"/>
        <end position="178"/>
    </location>
</feature>
<keyword evidence="1" id="KW-0805">Transcription regulation</keyword>
<dbReference type="AlphaFoldDB" id="Q0RNE1"/>
<accession>Q0RNE1</accession>
<feature type="domain" description="HTH tetR-type" evidence="6">
    <location>
        <begin position="1"/>
        <end position="60"/>
    </location>
</feature>
<keyword evidence="2 4" id="KW-0238">DNA-binding</keyword>
<dbReference type="Pfam" id="PF00440">
    <property type="entry name" value="TetR_N"/>
    <property type="match status" value="1"/>
</dbReference>
<dbReference type="Pfam" id="PF02909">
    <property type="entry name" value="TetR_C_1"/>
    <property type="match status" value="1"/>
</dbReference>
<dbReference type="InterPro" id="IPR004111">
    <property type="entry name" value="Repressor_TetR_C"/>
</dbReference>
<dbReference type="InterPro" id="IPR001647">
    <property type="entry name" value="HTH_TetR"/>
</dbReference>
<evidence type="ECO:0000256" key="4">
    <source>
        <dbReference type="PROSITE-ProRule" id="PRU00335"/>
    </source>
</evidence>
<evidence type="ECO:0000313" key="8">
    <source>
        <dbReference type="Proteomes" id="UP000000657"/>
    </source>
</evidence>
<dbReference type="SUPFAM" id="SSF48498">
    <property type="entry name" value="Tetracyclin repressor-like, C-terminal domain"/>
    <property type="match status" value="1"/>
</dbReference>
<dbReference type="PROSITE" id="PS50977">
    <property type="entry name" value="HTH_TETR_2"/>
    <property type="match status" value="1"/>
</dbReference>
<dbReference type="HOGENOM" id="CLU_069543_5_1_11"/>
<gene>
    <name evidence="7" type="ordered locus">FRAAL2299</name>
</gene>
<evidence type="ECO:0000256" key="1">
    <source>
        <dbReference type="ARBA" id="ARBA00023015"/>
    </source>
</evidence>
<dbReference type="Gene3D" id="1.10.10.60">
    <property type="entry name" value="Homeodomain-like"/>
    <property type="match status" value="1"/>
</dbReference>